<feature type="non-terminal residue" evidence="1">
    <location>
        <position position="1"/>
    </location>
</feature>
<sequence>NELDAIGEFDFNENETNIKPGEKIFRGKAPESAKNKLDTVKPIEDTKSIEPSEIDLSAEKVLKELDSLPELELDF</sequence>
<gene>
    <name evidence="1" type="ORF">US50_C0022G0009</name>
</gene>
<organism evidence="1 2">
    <name type="scientific">Candidatus Nomurabacteria bacterium GW2011_GWB1_37_5</name>
    <dbReference type="NCBI Taxonomy" id="1618742"/>
    <lineage>
        <taxon>Bacteria</taxon>
        <taxon>Candidatus Nomuraibacteriota</taxon>
    </lineage>
</organism>
<comment type="caution">
    <text evidence="1">The sequence shown here is derived from an EMBL/GenBank/DDBJ whole genome shotgun (WGS) entry which is preliminary data.</text>
</comment>
<evidence type="ECO:0000313" key="1">
    <source>
        <dbReference type="EMBL" id="KKQ35196.1"/>
    </source>
</evidence>
<reference evidence="1 2" key="1">
    <citation type="journal article" date="2015" name="Nature">
        <title>rRNA introns, odd ribosomes, and small enigmatic genomes across a large radiation of phyla.</title>
        <authorList>
            <person name="Brown C.T."/>
            <person name="Hug L.A."/>
            <person name="Thomas B.C."/>
            <person name="Sharon I."/>
            <person name="Castelle C.J."/>
            <person name="Singh A."/>
            <person name="Wilkins M.J."/>
            <person name="Williams K.H."/>
            <person name="Banfield J.F."/>
        </authorList>
    </citation>
    <scope>NUCLEOTIDE SEQUENCE [LARGE SCALE GENOMIC DNA]</scope>
</reference>
<dbReference type="Proteomes" id="UP000033876">
    <property type="component" value="Unassembled WGS sequence"/>
</dbReference>
<proteinExistence type="predicted"/>
<dbReference type="EMBL" id="LBTF01000022">
    <property type="protein sequence ID" value="KKQ35196.1"/>
    <property type="molecule type" value="Genomic_DNA"/>
</dbReference>
<protein>
    <submittedName>
        <fullName evidence="1">Uncharacterized protein</fullName>
    </submittedName>
</protein>
<evidence type="ECO:0000313" key="2">
    <source>
        <dbReference type="Proteomes" id="UP000033876"/>
    </source>
</evidence>
<name>A0A0G0K3J9_9BACT</name>
<accession>A0A0G0K3J9</accession>
<dbReference type="AlphaFoldDB" id="A0A0G0K3J9"/>